<evidence type="ECO:0000313" key="5">
    <source>
        <dbReference type="Proteomes" id="UP000681526"/>
    </source>
</evidence>
<dbReference type="RefSeq" id="WP_213484443.1">
    <property type="nucleotide sequence ID" value="NZ_CAJRAY010000043.1"/>
</dbReference>
<feature type="domain" description="Non-reducing end beta-L-arabinofuranosidase-like GH127 catalytic" evidence="1">
    <location>
        <begin position="21"/>
        <end position="434"/>
    </location>
</feature>
<dbReference type="Pfam" id="PF20736">
    <property type="entry name" value="Glyco_hydro127M"/>
    <property type="match status" value="1"/>
</dbReference>
<proteinExistence type="predicted"/>
<sequence>MSTHTAQRHPQPLRPLPAGRVKFTDAFWSRYRDLVREVVIPYQYEALHDRVPDAEPSHAIANFEIAAGRKQGEFHGFVFQDTDVAKWLEAVGYSLMTHPDPELERLADDVIDLIAEAQGEDGYLNTYFTIQEPDKRWTNLADCHELYTAGHLIEAACAYYEATGKRKVLDVACRLADCIDRVFGPNEGQLRGYDGHEEIELALVKLYRVTGEERYLRLAAFFVDERGREPNFLREEWEKRGRINFFLKRPAPINLEYHQAHRPVREQTDAVGHAVRAMYLYAAMADLAAENGDESLLEACRRLWRSTTRKRMYVTGGVGSTHHLEAFTTDYDLPNDTAYAESCASIGLIMFAKRMLQIEAKGEYGDVMERALYNTVLAGMSQDGKRYFYVNPLEVWPEACRSNPGKHHVKPVRQRWFGCACCPPNIARLIASLGGYVYDVDAESGIVYTHLYIGGEARLNVGKEGGGHDGGTVVVRQETNYPWDGAVMLTVTPEAGGLSAFTLALRLPGWSRTSEIAVNGERIAPEVRDGYAYIRRDWQPGDTVELKLDMTIRLLAARPEVRADAGRVAIQRGPLVYCLESADNPGGPLSALAIDTQTPLTATYDAQLLGGCVVIEGRAFREGARDWADALYLPLEEEDGARREEPAAFRAIPYYLWGNRGEGEMAVWVRYR</sequence>
<gene>
    <name evidence="4" type="primary">txxe 2003-araN</name>
    <name evidence="4" type="ORF">TXXE_09645</name>
</gene>
<dbReference type="InterPro" id="IPR049046">
    <property type="entry name" value="Beta-AFase-like_GH127_middle"/>
</dbReference>
<dbReference type="Pfam" id="PF07944">
    <property type="entry name" value="Beta-AFase-like_GH127_cat"/>
    <property type="match status" value="1"/>
</dbReference>
<dbReference type="InterPro" id="IPR049174">
    <property type="entry name" value="Beta-AFase-like"/>
</dbReference>
<evidence type="ECO:0000259" key="3">
    <source>
        <dbReference type="Pfam" id="PF20737"/>
    </source>
</evidence>
<organism evidence="4 5">
    <name type="scientific">Thermobacillus xylanilyticus</name>
    <dbReference type="NCBI Taxonomy" id="76633"/>
    <lineage>
        <taxon>Bacteria</taxon>
        <taxon>Bacillati</taxon>
        <taxon>Bacillota</taxon>
        <taxon>Bacilli</taxon>
        <taxon>Bacillales</taxon>
        <taxon>Paenibacillaceae</taxon>
        <taxon>Thermobacillus</taxon>
    </lineage>
</organism>
<dbReference type="InterPro" id="IPR008928">
    <property type="entry name" value="6-hairpin_glycosidase_sf"/>
</dbReference>
<comment type="caution">
    <text evidence="4">The sequence shown here is derived from an EMBL/GenBank/DDBJ whole genome shotgun (WGS) entry which is preliminary data.</text>
</comment>
<dbReference type="PANTHER" id="PTHR43465:SF2">
    <property type="entry name" value="DUF1680 DOMAIN PROTEIN (AFU_ORTHOLOGUE AFUA_1G08910)"/>
    <property type="match status" value="1"/>
</dbReference>
<dbReference type="PANTHER" id="PTHR43465">
    <property type="entry name" value="DUF1680 DOMAIN PROTEIN (AFU_ORTHOLOGUE AFUA_1G08910)"/>
    <property type="match status" value="1"/>
</dbReference>
<feature type="domain" description="Non-reducing end beta-L-arabinofuranosidase-like GH127 middle" evidence="2">
    <location>
        <begin position="447"/>
        <end position="550"/>
    </location>
</feature>
<dbReference type="GO" id="GO:0102478">
    <property type="term" value="F:beta-L-arabinofuranosidase activity"/>
    <property type="evidence" value="ECO:0007669"/>
    <property type="project" value="UniProtKB-EC"/>
</dbReference>
<feature type="domain" description="Non-reducing end beta-L-arabinofuranosidase-like GH127 C-terminal" evidence="3">
    <location>
        <begin position="552"/>
        <end position="670"/>
    </location>
</feature>
<keyword evidence="5" id="KW-1185">Reference proteome</keyword>
<reference evidence="4 5" key="1">
    <citation type="submission" date="2021-04" db="EMBL/GenBank/DDBJ databases">
        <authorList>
            <person name="Rakotoarivonina H."/>
        </authorList>
    </citation>
    <scope>NUCLEOTIDE SEQUENCE [LARGE SCALE GENOMIC DNA]</scope>
    <source>
        <strain evidence="4 5">XE</strain>
    </source>
</reference>
<dbReference type="InterPro" id="IPR012878">
    <property type="entry name" value="Beta-AFase-like_GH127_cat"/>
</dbReference>
<dbReference type="Gene3D" id="1.50.10.10">
    <property type="match status" value="1"/>
</dbReference>
<evidence type="ECO:0000259" key="1">
    <source>
        <dbReference type="Pfam" id="PF07944"/>
    </source>
</evidence>
<accession>A0ABN7RUK6</accession>
<dbReference type="Pfam" id="PF20737">
    <property type="entry name" value="Glyco_hydro127C"/>
    <property type="match status" value="1"/>
</dbReference>
<keyword evidence="4" id="KW-0326">Glycosidase</keyword>
<dbReference type="InterPro" id="IPR049049">
    <property type="entry name" value="Beta-AFase-like_GH127_C"/>
</dbReference>
<evidence type="ECO:0000313" key="4">
    <source>
        <dbReference type="EMBL" id="CAG5086178.1"/>
    </source>
</evidence>
<dbReference type="EC" id="3.2.1.185" evidence="4"/>
<keyword evidence="4" id="KW-0378">Hydrolase</keyword>
<dbReference type="Proteomes" id="UP000681526">
    <property type="component" value="Unassembled WGS sequence"/>
</dbReference>
<name>A0ABN7RUK6_THEXY</name>
<protein>
    <submittedName>
        <fullName evidence="4">Beta-L-arabinofuranosidase protein araN GH127</fullName>
        <ecNumber evidence="4">3.2.1.185</ecNumber>
    </submittedName>
</protein>
<dbReference type="SUPFAM" id="SSF48208">
    <property type="entry name" value="Six-hairpin glycosidases"/>
    <property type="match status" value="1"/>
</dbReference>
<evidence type="ECO:0000259" key="2">
    <source>
        <dbReference type="Pfam" id="PF20736"/>
    </source>
</evidence>
<dbReference type="EMBL" id="CAJRAY010000043">
    <property type="protein sequence ID" value="CAG5086178.1"/>
    <property type="molecule type" value="Genomic_DNA"/>
</dbReference>
<dbReference type="InterPro" id="IPR012341">
    <property type="entry name" value="6hp_glycosidase-like_sf"/>
</dbReference>